<evidence type="ECO:0000313" key="1">
    <source>
        <dbReference type="EMBL" id="KAJ3655351.1"/>
    </source>
</evidence>
<sequence>MVVSTITKNVGTTIRVVRNIGLRAETLVFEPKHWSSSRNIGPYRAGLDQIAQKYISLINIITSLSSTESDGSSGQHSYKRITTTLHRVGINFKFAQHLRRRVTTAINPAGRQEEHHLQNQRQG</sequence>
<reference evidence="1" key="1">
    <citation type="journal article" date="2023" name="G3 (Bethesda)">
        <title>Whole genome assemblies of Zophobas morio and Tenebrio molitor.</title>
        <authorList>
            <person name="Kaur S."/>
            <person name="Stinson S.A."/>
            <person name="diCenzo G.C."/>
        </authorList>
    </citation>
    <scope>NUCLEOTIDE SEQUENCE</scope>
    <source>
        <strain evidence="1">QUZm001</strain>
    </source>
</reference>
<accession>A0AA38IHH5</accession>
<protein>
    <submittedName>
        <fullName evidence="1">Uncharacterized protein</fullName>
    </submittedName>
</protein>
<comment type="caution">
    <text evidence="1">The sequence shown here is derived from an EMBL/GenBank/DDBJ whole genome shotgun (WGS) entry which is preliminary data.</text>
</comment>
<evidence type="ECO:0000313" key="2">
    <source>
        <dbReference type="Proteomes" id="UP001168821"/>
    </source>
</evidence>
<proteinExistence type="predicted"/>
<dbReference type="EMBL" id="JALNTZ010000004">
    <property type="protein sequence ID" value="KAJ3655351.1"/>
    <property type="molecule type" value="Genomic_DNA"/>
</dbReference>
<dbReference type="AlphaFoldDB" id="A0AA38IHH5"/>
<dbReference type="Proteomes" id="UP001168821">
    <property type="component" value="Unassembled WGS sequence"/>
</dbReference>
<name>A0AA38IHH5_9CUCU</name>
<gene>
    <name evidence="1" type="ORF">Zmor_014485</name>
</gene>
<organism evidence="1 2">
    <name type="scientific">Zophobas morio</name>
    <dbReference type="NCBI Taxonomy" id="2755281"/>
    <lineage>
        <taxon>Eukaryota</taxon>
        <taxon>Metazoa</taxon>
        <taxon>Ecdysozoa</taxon>
        <taxon>Arthropoda</taxon>
        <taxon>Hexapoda</taxon>
        <taxon>Insecta</taxon>
        <taxon>Pterygota</taxon>
        <taxon>Neoptera</taxon>
        <taxon>Endopterygota</taxon>
        <taxon>Coleoptera</taxon>
        <taxon>Polyphaga</taxon>
        <taxon>Cucujiformia</taxon>
        <taxon>Tenebrionidae</taxon>
        <taxon>Zophobas</taxon>
    </lineage>
</organism>
<keyword evidence="2" id="KW-1185">Reference proteome</keyword>